<dbReference type="GO" id="GO:0006053">
    <property type="term" value="P:N-acetylmannosamine catabolic process"/>
    <property type="evidence" value="ECO:0007669"/>
    <property type="project" value="TreeGrafter"/>
</dbReference>
<dbReference type="InterPro" id="IPR007260">
    <property type="entry name" value="NanE"/>
</dbReference>
<dbReference type="NCBIfam" id="NF002231">
    <property type="entry name" value="PRK01130.1"/>
    <property type="match status" value="1"/>
</dbReference>
<evidence type="ECO:0000256" key="2">
    <source>
        <dbReference type="ARBA" id="ARBA00002147"/>
    </source>
</evidence>
<dbReference type="UniPathway" id="UPA00629">
    <property type="reaction ID" value="UER00682"/>
</dbReference>
<dbReference type="GO" id="GO:0005975">
    <property type="term" value="P:carbohydrate metabolic process"/>
    <property type="evidence" value="ECO:0007669"/>
    <property type="project" value="UniProtKB-UniRule"/>
</dbReference>
<keyword evidence="6 7" id="KW-0119">Carbohydrate metabolism</keyword>
<dbReference type="SUPFAM" id="SSF51366">
    <property type="entry name" value="Ribulose-phoshate binding barrel"/>
    <property type="match status" value="1"/>
</dbReference>
<comment type="pathway">
    <text evidence="3 7">Amino-sugar metabolism; N-acetylneuraminate degradation; D-fructose 6-phosphate from N-acetylneuraminate: step 3/5.</text>
</comment>
<evidence type="ECO:0000313" key="8">
    <source>
        <dbReference type="EMBL" id="KWX19172.1"/>
    </source>
</evidence>
<organism evidence="8 9">
    <name type="scientific">Enterococcus faecium</name>
    <name type="common">Streptococcus faecium</name>
    <dbReference type="NCBI Taxonomy" id="1352"/>
    <lineage>
        <taxon>Bacteria</taxon>
        <taxon>Bacillati</taxon>
        <taxon>Bacillota</taxon>
        <taxon>Bacilli</taxon>
        <taxon>Lactobacillales</taxon>
        <taxon>Enterococcaceae</taxon>
        <taxon>Enterococcus</taxon>
    </lineage>
</organism>
<evidence type="ECO:0000256" key="6">
    <source>
        <dbReference type="ARBA" id="ARBA00023277"/>
    </source>
</evidence>
<evidence type="ECO:0000256" key="1">
    <source>
        <dbReference type="ARBA" id="ARBA00000056"/>
    </source>
</evidence>
<dbReference type="Pfam" id="PF04131">
    <property type="entry name" value="NanE"/>
    <property type="match status" value="1"/>
</dbReference>
<gene>
    <name evidence="7" type="primary">nanE</name>
    <name evidence="8" type="ORF">AWT83_12080</name>
</gene>
<dbReference type="Gene3D" id="3.20.20.70">
    <property type="entry name" value="Aldolase class I"/>
    <property type="match status" value="1"/>
</dbReference>
<comment type="similarity">
    <text evidence="4 7">Belongs to the NanE family.</text>
</comment>
<dbReference type="AlphaFoldDB" id="A0A132PB07"/>
<dbReference type="CDD" id="cd04729">
    <property type="entry name" value="NanE"/>
    <property type="match status" value="1"/>
</dbReference>
<evidence type="ECO:0000256" key="5">
    <source>
        <dbReference type="ARBA" id="ARBA00023235"/>
    </source>
</evidence>
<keyword evidence="5 7" id="KW-0413">Isomerase</keyword>
<accession>A0A132PB07</accession>
<dbReference type="FunFam" id="3.20.20.70:FF:000035">
    <property type="entry name" value="Putative N-acetylmannosamine-6-phosphate 2-epimerase"/>
    <property type="match status" value="1"/>
</dbReference>
<dbReference type="PANTHER" id="PTHR36204:SF1">
    <property type="entry name" value="N-ACETYLMANNOSAMINE-6-PHOSPHATE 2-EPIMERASE-RELATED"/>
    <property type="match status" value="1"/>
</dbReference>
<dbReference type="GO" id="GO:0019262">
    <property type="term" value="P:N-acetylneuraminate catabolic process"/>
    <property type="evidence" value="ECO:0007669"/>
    <property type="project" value="UniProtKB-UniRule"/>
</dbReference>
<name>A0A132PB07_ENTFC</name>
<dbReference type="Proteomes" id="UP000070452">
    <property type="component" value="Unassembled WGS sequence"/>
</dbReference>
<comment type="catalytic activity">
    <reaction evidence="1 7">
        <text>an N-acyl-D-glucosamine 6-phosphate = an N-acyl-D-mannosamine 6-phosphate</text>
        <dbReference type="Rhea" id="RHEA:23932"/>
        <dbReference type="ChEBI" id="CHEBI:57599"/>
        <dbReference type="ChEBI" id="CHEBI:57666"/>
        <dbReference type="EC" id="5.1.3.9"/>
    </reaction>
</comment>
<dbReference type="PANTHER" id="PTHR36204">
    <property type="entry name" value="N-ACETYLMANNOSAMINE-6-PHOSPHATE 2-EPIMERASE-RELATED"/>
    <property type="match status" value="1"/>
</dbReference>
<evidence type="ECO:0000313" key="9">
    <source>
        <dbReference type="Proteomes" id="UP000070452"/>
    </source>
</evidence>
<dbReference type="RefSeq" id="WP_002300882.1">
    <property type="nucleotide sequence ID" value="NZ_AP022341.1"/>
</dbReference>
<comment type="function">
    <text evidence="2 7">Converts N-acetylmannosamine-6-phosphate (ManNAc-6-P) to N-acetylglucosamine-6-phosphate (GlcNAc-6-P).</text>
</comment>
<dbReference type="GO" id="GO:0005829">
    <property type="term" value="C:cytosol"/>
    <property type="evidence" value="ECO:0007669"/>
    <property type="project" value="TreeGrafter"/>
</dbReference>
<dbReference type="GO" id="GO:0047465">
    <property type="term" value="F:N-acylglucosamine-6-phosphate 2-epimerase activity"/>
    <property type="evidence" value="ECO:0007669"/>
    <property type="project" value="UniProtKB-EC"/>
</dbReference>
<dbReference type="EMBL" id="LRHK01000001">
    <property type="protein sequence ID" value="KWX19172.1"/>
    <property type="molecule type" value="Genomic_DNA"/>
</dbReference>
<sequence length="227" mass="25059">MDTLEQIKGGVVVSCQALENEPLHSSFIMGRMALAAKEGGAVGIRANTTEYINEIKRIVDLPVIGIIKRDYDGSEVFITATEKEVEELLETQAEIIALDATSRKRPTEKTTAELVQMIHEHGRLAMADISTFEEALQAQEDGFDLLSTTLAGYTEYSRKTQTPDFDLLNQIIEQVDIPVIMEGHTDSPEQVEKAYELGAFSVVVGSIITRPQLITKRYVEAASKANN</sequence>
<dbReference type="PATRIC" id="fig|1352.1358.peg.1708"/>
<evidence type="ECO:0000256" key="7">
    <source>
        <dbReference type="HAMAP-Rule" id="MF_01235"/>
    </source>
</evidence>
<proteinExistence type="inferred from homology"/>
<evidence type="ECO:0000256" key="3">
    <source>
        <dbReference type="ARBA" id="ARBA00005081"/>
    </source>
</evidence>
<comment type="caution">
    <text evidence="8">The sequence shown here is derived from an EMBL/GenBank/DDBJ whole genome shotgun (WGS) entry which is preliminary data.</text>
</comment>
<dbReference type="HAMAP" id="MF_01235">
    <property type="entry name" value="ManNAc6P_epimer"/>
    <property type="match status" value="1"/>
</dbReference>
<protein>
    <recommendedName>
        <fullName evidence="7">Putative N-acetylmannosamine-6-phosphate 2-epimerase</fullName>
        <ecNumber evidence="7">5.1.3.9</ecNumber>
    </recommendedName>
    <alternativeName>
        <fullName evidence="7">ManNAc-6-P epimerase</fullName>
    </alternativeName>
</protein>
<evidence type="ECO:0000256" key="4">
    <source>
        <dbReference type="ARBA" id="ARBA00007439"/>
    </source>
</evidence>
<dbReference type="EC" id="5.1.3.9" evidence="7"/>
<reference evidence="8 9" key="1">
    <citation type="submission" date="2016-01" db="EMBL/GenBank/DDBJ databases">
        <title>Molecular Mechanisms for transfer of large genomic segments between Enterococcus faecium strains.</title>
        <authorList>
            <person name="Garcia-Solache M.A."/>
            <person name="Lebreton F."/>
            <person name="Mclaughlin R.E."/>
            <person name="Whiteaker J.D."/>
            <person name="Gilmore M.S."/>
            <person name="Rice L.B."/>
        </authorList>
    </citation>
    <scope>NUCLEOTIDE SEQUENCE [LARGE SCALE GENOMIC DNA]</scope>
    <source>
        <strain evidence="8 9">D344RRF x C68</strain>
    </source>
</reference>
<dbReference type="InterPro" id="IPR011060">
    <property type="entry name" value="RibuloseP-bd_barrel"/>
</dbReference>
<dbReference type="InterPro" id="IPR013785">
    <property type="entry name" value="Aldolase_TIM"/>
</dbReference>